<dbReference type="STRING" id="381764.Fnod_1691"/>
<gene>
    <name evidence="2" type="ordered locus">Fnod_1691</name>
</gene>
<dbReference type="OrthoDB" id="41523at2"/>
<reference evidence="2 3" key="2">
    <citation type="journal article" date="2009" name="Proc. Natl. Acad. Sci. U.S.A.">
        <title>On the chimeric nature, thermophilic origin, and phylogenetic placement of the Thermotogales.</title>
        <authorList>
            <person name="Zhaxybayeva O."/>
            <person name="Swithers K.S."/>
            <person name="Lapierre P."/>
            <person name="Fournier G.P."/>
            <person name="Bickhart D.M."/>
            <person name="DeBoy R.T."/>
            <person name="Nelson K.E."/>
            <person name="Nesbo C.L."/>
            <person name="Doolittle W.F."/>
            <person name="Gogarten J.P."/>
            <person name="Noll K.M."/>
        </authorList>
    </citation>
    <scope>NUCLEOTIDE SEQUENCE [LARGE SCALE GENOMIC DNA]</scope>
    <source>
        <strain evidence="3">ATCC 35602 / DSM 5306 / Rt17-B1</strain>
    </source>
</reference>
<feature type="transmembrane region" description="Helical" evidence="1">
    <location>
        <begin position="149"/>
        <end position="168"/>
    </location>
</feature>
<evidence type="ECO:0000256" key="1">
    <source>
        <dbReference type="SAM" id="Phobius"/>
    </source>
</evidence>
<evidence type="ECO:0000313" key="2">
    <source>
        <dbReference type="EMBL" id="ABS61526.1"/>
    </source>
</evidence>
<feature type="transmembrane region" description="Helical" evidence="1">
    <location>
        <begin position="88"/>
        <end position="107"/>
    </location>
</feature>
<name>A7HNP3_FERNB</name>
<feature type="transmembrane region" description="Helical" evidence="1">
    <location>
        <begin position="261"/>
        <end position="283"/>
    </location>
</feature>
<dbReference type="Proteomes" id="UP000002415">
    <property type="component" value="Chromosome"/>
</dbReference>
<sequence length="409" mass="47418">MRVNGKENNKNFFENVKNIVILSFGSFGLNFMLLVYILTTSRLLIERSASVTLSSVFLFSELIIFAFTYPFFTYLYDITRSAIGRRTPYLIIFGILSSFNLTLIQKLSYISLFPLLMVIALFNFWLFLYTLAFFGMVKDKIVYHFRNIMILHIKLWEIVGSITAYLYMLNSDKVQLGIETPVGGFLFLISALTVAFFIVEDKKYKVPLSRAEKPSYNYNVIDTFRFYNLEVKDIKESMIFSLIYIYEFFILNFLKDSSFKVLSINLLLFLLGTIFAYFISLFSDNFRKIVGEKKVQNLAIIILSIAYLVFNYANIKIILGLQFFVGFLWGVILLSQLGYIVPGKSERFIIYSVVIEDDSLKPDTKKLKFFFLSFILIIVLSFILDIVGVQNASLVYSIILFSTLILEKR</sequence>
<dbReference type="RefSeq" id="WP_011994817.1">
    <property type="nucleotide sequence ID" value="NC_009718.1"/>
</dbReference>
<feature type="transmembrane region" description="Helical" evidence="1">
    <location>
        <begin position="113"/>
        <end position="137"/>
    </location>
</feature>
<dbReference type="EMBL" id="CP000771">
    <property type="protein sequence ID" value="ABS61526.1"/>
    <property type="molecule type" value="Genomic_DNA"/>
</dbReference>
<feature type="transmembrane region" description="Helical" evidence="1">
    <location>
        <begin position="180"/>
        <end position="199"/>
    </location>
</feature>
<feature type="transmembrane region" description="Helical" evidence="1">
    <location>
        <begin position="20"/>
        <end position="39"/>
    </location>
</feature>
<feature type="transmembrane region" description="Helical" evidence="1">
    <location>
        <begin position="238"/>
        <end position="255"/>
    </location>
</feature>
<feature type="transmembrane region" description="Helical" evidence="1">
    <location>
        <begin position="319"/>
        <end position="341"/>
    </location>
</feature>
<proteinExistence type="predicted"/>
<dbReference type="AlphaFoldDB" id="A7HNP3"/>
<keyword evidence="1" id="KW-0472">Membrane</keyword>
<dbReference type="SUPFAM" id="SSF103473">
    <property type="entry name" value="MFS general substrate transporter"/>
    <property type="match status" value="1"/>
</dbReference>
<feature type="transmembrane region" description="Helical" evidence="1">
    <location>
        <begin position="295"/>
        <end position="313"/>
    </location>
</feature>
<dbReference type="InterPro" id="IPR036259">
    <property type="entry name" value="MFS_trans_sf"/>
</dbReference>
<keyword evidence="1" id="KW-1133">Transmembrane helix</keyword>
<evidence type="ECO:0000313" key="3">
    <source>
        <dbReference type="Proteomes" id="UP000002415"/>
    </source>
</evidence>
<evidence type="ECO:0008006" key="4">
    <source>
        <dbReference type="Google" id="ProtNLM"/>
    </source>
</evidence>
<keyword evidence="1" id="KW-0812">Transmembrane</keyword>
<dbReference type="HOGENOM" id="CLU_672219_0_0_0"/>
<protein>
    <recommendedName>
        <fullName evidence="4">MFS transporter</fullName>
    </recommendedName>
</protein>
<organism evidence="2 3">
    <name type="scientific">Fervidobacterium nodosum (strain ATCC 35602 / DSM 5306 / Rt17-B1)</name>
    <dbReference type="NCBI Taxonomy" id="381764"/>
    <lineage>
        <taxon>Bacteria</taxon>
        <taxon>Thermotogati</taxon>
        <taxon>Thermotogota</taxon>
        <taxon>Thermotogae</taxon>
        <taxon>Thermotogales</taxon>
        <taxon>Fervidobacteriaceae</taxon>
        <taxon>Fervidobacterium</taxon>
    </lineage>
</organism>
<dbReference type="KEGG" id="fno:Fnod_1691"/>
<feature type="transmembrane region" description="Helical" evidence="1">
    <location>
        <begin position="367"/>
        <end position="384"/>
    </location>
</feature>
<reference evidence="2 3" key="1">
    <citation type="submission" date="2007-07" db="EMBL/GenBank/DDBJ databases">
        <title>Complete sequence of Fervidobacterium nodosum Rt17-B1.</title>
        <authorList>
            <consortium name="US DOE Joint Genome Institute"/>
            <person name="Copeland A."/>
            <person name="Lucas S."/>
            <person name="Lapidus A."/>
            <person name="Barry K."/>
            <person name="Glavina del Rio T."/>
            <person name="Dalin E."/>
            <person name="Tice H."/>
            <person name="Pitluck S."/>
            <person name="Saunders E."/>
            <person name="Brettin T."/>
            <person name="Bruce D."/>
            <person name="Detter J.C."/>
            <person name="Han C."/>
            <person name="Schmutz J."/>
            <person name="Larimer F."/>
            <person name="Land M."/>
            <person name="Hauser L."/>
            <person name="Kyrpides N."/>
            <person name="Mikhailova N."/>
            <person name="Nelson K."/>
            <person name="Gogarten J.P."/>
            <person name="Noll K."/>
            <person name="Richardson P."/>
        </authorList>
    </citation>
    <scope>NUCLEOTIDE SEQUENCE [LARGE SCALE GENOMIC DNA]</scope>
    <source>
        <strain evidence="3">ATCC 35602 / DSM 5306 / Rt17-B1</strain>
    </source>
</reference>
<feature type="transmembrane region" description="Helical" evidence="1">
    <location>
        <begin position="51"/>
        <end position="76"/>
    </location>
</feature>
<accession>A7HNP3</accession>
<keyword evidence="3" id="KW-1185">Reference proteome</keyword>